<evidence type="ECO:0000256" key="2">
    <source>
        <dbReference type="ARBA" id="ARBA00008520"/>
    </source>
</evidence>
<evidence type="ECO:0000313" key="5">
    <source>
        <dbReference type="EMBL" id="TPW27412.1"/>
    </source>
</evidence>
<feature type="chain" id="PRO_5021500784" evidence="4">
    <location>
        <begin position="25"/>
        <end position="412"/>
    </location>
</feature>
<gene>
    <name evidence="5" type="ORF">FJU11_11635</name>
</gene>
<dbReference type="SUPFAM" id="SSF53850">
    <property type="entry name" value="Periplasmic binding protein-like II"/>
    <property type="match status" value="1"/>
</dbReference>
<dbReference type="Gene3D" id="3.40.190.10">
    <property type="entry name" value="Periplasmic binding protein-like II"/>
    <property type="match status" value="2"/>
</dbReference>
<accession>A0A506TZA2</accession>
<dbReference type="OrthoDB" id="2509690at2"/>
<dbReference type="Pfam" id="PF01547">
    <property type="entry name" value="SBP_bac_1"/>
    <property type="match status" value="1"/>
</dbReference>
<dbReference type="RefSeq" id="WP_141167231.1">
    <property type="nucleotide sequence ID" value="NZ_VHLH01000021.1"/>
</dbReference>
<evidence type="ECO:0000256" key="4">
    <source>
        <dbReference type="SAM" id="SignalP"/>
    </source>
</evidence>
<dbReference type="GO" id="GO:0042597">
    <property type="term" value="C:periplasmic space"/>
    <property type="evidence" value="ECO:0007669"/>
    <property type="project" value="UniProtKB-SubCell"/>
</dbReference>
<name>A0A506TZA2_9HYPH</name>
<dbReference type="PANTHER" id="PTHR43649:SF14">
    <property type="entry name" value="BLR3389 PROTEIN"/>
    <property type="match status" value="1"/>
</dbReference>
<organism evidence="5 6">
    <name type="scientific">Pararhizobium mangrovi</name>
    <dbReference type="NCBI Taxonomy" id="2590452"/>
    <lineage>
        <taxon>Bacteria</taxon>
        <taxon>Pseudomonadati</taxon>
        <taxon>Pseudomonadota</taxon>
        <taxon>Alphaproteobacteria</taxon>
        <taxon>Hyphomicrobiales</taxon>
        <taxon>Rhizobiaceae</taxon>
        <taxon>Rhizobium/Agrobacterium group</taxon>
        <taxon>Pararhizobium</taxon>
    </lineage>
</organism>
<comment type="caution">
    <text evidence="5">The sequence shown here is derived from an EMBL/GenBank/DDBJ whole genome shotgun (WGS) entry which is preliminary data.</text>
</comment>
<comment type="subcellular location">
    <subcellularLocation>
        <location evidence="1">Periplasm</location>
    </subcellularLocation>
</comment>
<keyword evidence="6" id="KW-1185">Reference proteome</keyword>
<reference evidence="5 6" key="1">
    <citation type="submission" date="2019-06" db="EMBL/GenBank/DDBJ databases">
        <authorList>
            <person name="Li M."/>
        </authorList>
    </citation>
    <scope>NUCLEOTIDE SEQUENCE [LARGE SCALE GENOMIC DNA]</scope>
    <source>
        <strain evidence="5 6">BGMRC6574</strain>
    </source>
</reference>
<keyword evidence="4" id="KW-0732">Signal</keyword>
<comment type="similarity">
    <text evidence="2">Belongs to the bacterial solute-binding protein 1 family.</text>
</comment>
<sequence length="412" mass="45775">MRFSVKTMMLGAAAAALMTTSALAGTITINTDTSDPGPKGAFKYAIDAFQKANPDVKVKWNVFDHEGFKSAIRNFLTADAPDVVTWYSGNRMLPFVDAHLFADISDLWSENDLDSQLKSAKSAVSANGKQWAIPYSYYPWAIYYRKDIFEKQGIEPPKTWDDLLADCKKLSDAGITPFAIGTKALWPAAGWFDYLDLRTNGYAFHMKLTQGEVPYTDERVKKVFENWAQLVKPGYFTKNAAALDWQDAVPLFVQGKAAMYLMGNFAVDVMKNAGLDESKVGFVSFPTINKDVPRAEDAPTEMVAMAANASNKEDARKFMAFIAKPETQAKMNDILGQLPVNSQSKIADDPLLQQGAKMLSSASNLSQFYDRDAPAQMAKAGMEGFQQFMAQPDQIDQILQRLESVRKRVYSN</sequence>
<dbReference type="EMBL" id="VHLH01000021">
    <property type="protein sequence ID" value="TPW27412.1"/>
    <property type="molecule type" value="Genomic_DNA"/>
</dbReference>
<evidence type="ECO:0000256" key="3">
    <source>
        <dbReference type="ARBA" id="ARBA00022764"/>
    </source>
</evidence>
<dbReference type="InterPro" id="IPR006059">
    <property type="entry name" value="SBP"/>
</dbReference>
<dbReference type="PANTHER" id="PTHR43649">
    <property type="entry name" value="ARABINOSE-BINDING PROTEIN-RELATED"/>
    <property type="match status" value="1"/>
</dbReference>
<keyword evidence="3" id="KW-0574">Periplasm</keyword>
<dbReference type="InterPro" id="IPR050490">
    <property type="entry name" value="Bact_solute-bd_prot1"/>
</dbReference>
<feature type="signal peptide" evidence="4">
    <location>
        <begin position="1"/>
        <end position="24"/>
    </location>
</feature>
<evidence type="ECO:0000313" key="6">
    <source>
        <dbReference type="Proteomes" id="UP000320314"/>
    </source>
</evidence>
<dbReference type="Proteomes" id="UP000320314">
    <property type="component" value="Unassembled WGS sequence"/>
</dbReference>
<evidence type="ECO:0000256" key="1">
    <source>
        <dbReference type="ARBA" id="ARBA00004418"/>
    </source>
</evidence>
<dbReference type="AlphaFoldDB" id="A0A506TZA2"/>
<protein>
    <submittedName>
        <fullName evidence="5">Extracellular solute-binding protein</fullName>
    </submittedName>
</protein>
<proteinExistence type="inferred from homology"/>